<sequence>MRRVLYARLAVVALLAGCASGGRSESTRVVMPPIERVPPGVQLSTRVNEYRVTAATIGALREEMHRLGPIADGVRYPGATHWDVRWTYEYEPRTAGCALRTVQARVETRVSLPRWEPATTPDSAVTGWWEGFHARLVAHEHGHVRLAVESAGAIVDALRPLTAGTCAALGERANAAGQSLLTDARRRQAAYDRDTRHGALPGG</sequence>
<dbReference type="RefSeq" id="WP_284350217.1">
    <property type="nucleotide sequence ID" value="NZ_BRXS01000003.1"/>
</dbReference>
<name>A0AA37Q8N6_9BACT</name>
<keyword evidence="1" id="KW-0732">Signal</keyword>
<dbReference type="Proteomes" id="UP001161325">
    <property type="component" value="Unassembled WGS sequence"/>
</dbReference>
<dbReference type="EMBL" id="BRXS01000003">
    <property type="protein sequence ID" value="GLC25757.1"/>
    <property type="molecule type" value="Genomic_DNA"/>
</dbReference>
<feature type="signal peptide" evidence="1">
    <location>
        <begin position="1"/>
        <end position="21"/>
    </location>
</feature>
<evidence type="ECO:0000313" key="2">
    <source>
        <dbReference type="EMBL" id="GLC25757.1"/>
    </source>
</evidence>
<protein>
    <recommendedName>
        <fullName evidence="4">DUF922 domain-containing protein</fullName>
    </recommendedName>
</protein>
<evidence type="ECO:0000256" key="1">
    <source>
        <dbReference type="SAM" id="SignalP"/>
    </source>
</evidence>
<accession>A0AA37Q8N6</accession>
<dbReference type="Pfam" id="PF06037">
    <property type="entry name" value="DUF922"/>
    <property type="match status" value="1"/>
</dbReference>
<keyword evidence="3" id="KW-1185">Reference proteome</keyword>
<dbReference type="InterPro" id="IPR010321">
    <property type="entry name" value="DUF922"/>
</dbReference>
<feature type="chain" id="PRO_5041359435" description="DUF922 domain-containing protein" evidence="1">
    <location>
        <begin position="22"/>
        <end position="203"/>
    </location>
</feature>
<proteinExistence type="predicted"/>
<organism evidence="2 3">
    <name type="scientific">Roseisolibacter agri</name>
    <dbReference type="NCBI Taxonomy" id="2014610"/>
    <lineage>
        <taxon>Bacteria</taxon>
        <taxon>Pseudomonadati</taxon>
        <taxon>Gemmatimonadota</taxon>
        <taxon>Gemmatimonadia</taxon>
        <taxon>Gemmatimonadales</taxon>
        <taxon>Gemmatimonadaceae</taxon>
        <taxon>Roseisolibacter</taxon>
    </lineage>
</organism>
<evidence type="ECO:0000313" key="3">
    <source>
        <dbReference type="Proteomes" id="UP001161325"/>
    </source>
</evidence>
<reference evidence="2" key="1">
    <citation type="submission" date="2022-08" db="EMBL/GenBank/DDBJ databases">
        <title>Draft genome sequencing of Roseisolibacter agri AW1220.</title>
        <authorList>
            <person name="Tobiishi Y."/>
            <person name="Tonouchi A."/>
        </authorList>
    </citation>
    <scope>NUCLEOTIDE SEQUENCE</scope>
    <source>
        <strain evidence="2">AW1220</strain>
    </source>
</reference>
<gene>
    <name evidence="2" type="ORF">rosag_22700</name>
</gene>
<dbReference type="AlphaFoldDB" id="A0AA37Q8N6"/>
<comment type="caution">
    <text evidence="2">The sequence shown here is derived from an EMBL/GenBank/DDBJ whole genome shotgun (WGS) entry which is preliminary data.</text>
</comment>
<evidence type="ECO:0008006" key="4">
    <source>
        <dbReference type="Google" id="ProtNLM"/>
    </source>
</evidence>